<dbReference type="SUPFAM" id="SSF53807">
    <property type="entry name" value="Helical backbone' metal receptor"/>
    <property type="match status" value="1"/>
</dbReference>
<dbReference type="PRINTS" id="PR01715">
    <property type="entry name" value="FERRIBNDNGPP"/>
</dbReference>
<comment type="caution">
    <text evidence="8">The sequence shown here is derived from an EMBL/GenBank/DDBJ whole genome shotgun (WGS) entry which is preliminary data.</text>
</comment>
<gene>
    <name evidence="8" type="ORF">ATH84_102217</name>
</gene>
<proteinExistence type="inferred from homology"/>
<feature type="chain" id="PRO_5043038368" evidence="6">
    <location>
        <begin position="31"/>
        <end position="294"/>
    </location>
</feature>
<keyword evidence="4" id="KW-0408">Iron</keyword>
<evidence type="ECO:0000256" key="3">
    <source>
        <dbReference type="ARBA" id="ARBA00022448"/>
    </source>
</evidence>
<dbReference type="GO" id="GO:0030288">
    <property type="term" value="C:outer membrane-bounded periplasmic space"/>
    <property type="evidence" value="ECO:0007669"/>
    <property type="project" value="TreeGrafter"/>
</dbReference>
<dbReference type="GO" id="GO:1901678">
    <property type="term" value="P:iron coordination entity transport"/>
    <property type="evidence" value="ECO:0007669"/>
    <property type="project" value="UniProtKB-ARBA"/>
</dbReference>
<dbReference type="PANTHER" id="PTHR30532">
    <property type="entry name" value="IRON III DICITRATE-BINDING PERIPLASMIC PROTEIN"/>
    <property type="match status" value="1"/>
</dbReference>
<dbReference type="Pfam" id="PF01497">
    <property type="entry name" value="Peripla_BP_2"/>
    <property type="match status" value="1"/>
</dbReference>
<keyword evidence="5 6" id="KW-0732">Signal</keyword>
<evidence type="ECO:0000256" key="6">
    <source>
        <dbReference type="SAM" id="SignalP"/>
    </source>
</evidence>
<keyword evidence="3" id="KW-0813">Transport</keyword>
<sequence>MVTLSGKGLTRRALLAAACAAAGGALPAFAAQGMRLAAVDWAMAETAMALGHAPVALAELIAFRDAAVAQPPRATVDLGLRGAPNLEALSLVAPDLILSSSYYSAIEPRLARIAPVFTRALYVPGEPAFPKVMALLGDLAGRLGDAAAGTRVQAAAAAEFAMLAGRATPHAGRACLLFELGDSRHIRIFGTDSLFGGALEAMGMRNAWAGGTRFAFAAPIPLERLAEYPEARLVVAGAIPVQVERALRSAALWNSLPPVRAGRVHRLPELRPFAGIPSALRFGHELVAALEGRG</sequence>
<accession>A0AAQ0HG86</accession>
<protein>
    <submittedName>
        <fullName evidence="8">Iron complex transport system substrate-binding protein</fullName>
    </submittedName>
</protein>
<dbReference type="PROSITE" id="PS51318">
    <property type="entry name" value="TAT"/>
    <property type="match status" value="1"/>
</dbReference>
<keyword evidence="4" id="KW-0406">Ion transport</keyword>
<evidence type="ECO:0000256" key="1">
    <source>
        <dbReference type="ARBA" id="ARBA00004196"/>
    </source>
</evidence>
<dbReference type="InterPro" id="IPR002491">
    <property type="entry name" value="ABC_transptr_periplasmic_BD"/>
</dbReference>
<comment type="similarity">
    <text evidence="2">Belongs to the bacterial solute-binding protein 8 family.</text>
</comment>
<reference evidence="8 9" key="1">
    <citation type="submission" date="2018-08" db="EMBL/GenBank/DDBJ databases">
        <title>Genomic Encyclopedia of Archaeal and Bacterial Type Strains, Phase II (KMG-II): from individual species to whole genera.</title>
        <authorList>
            <person name="Goeker M."/>
        </authorList>
    </citation>
    <scope>NUCLEOTIDE SEQUENCE [LARGE SCALE GENOMIC DNA]</scope>
    <source>
        <strain evidence="8 9">DSM 582</strain>
    </source>
</reference>
<keyword evidence="9" id="KW-1185">Reference proteome</keyword>
<evidence type="ECO:0000256" key="5">
    <source>
        <dbReference type="ARBA" id="ARBA00022729"/>
    </source>
</evidence>
<evidence type="ECO:0000259" key="7">
    <source>
        <dbReference type="PROSITE" id="PS50983"/>
    </source>
</evidence>
<dbReference type="InterPro" id="IPR051313">
    <property type="entry name" value="Bact_iron-sidero_bind"/>
</dbReference>
<evidence type="ECO:0000256" key="4">
    <source>
        <dbReference type="ARBA" id="ARBA00022496"/>
    </source>
</evidence>
<dbReference type="Proteomes" id="UP000256794">
    <property type="component" value="Unassembled WGS sequence"/>
</dbReference>
<comment type="subcellular location">
    <subcellularLocation>
        <location evidence="1">Cell envelope</location>
    </subcellularLocation>
</comment>
<evidence type="ECO:0000313" key="8">
    <source>
        <dbReference type="EMBL" id="REG44548.1"/>
    </source>
</evidence>
<dbReference type="RefSeq" id="WP_036750510.1">
    <property type="nucleotide sequence ID" value="NZ_CP035286.1"/>
</dbReference>
<name>A0AAQ0HG86_PARVE</name>
<keyword evidence="4" id="KW-0410">Iron transport</keyword>
<evidence type="ECO:0000313" key="9">
    <source>
        <dbReference type="Proteomes" id="UP000256794"/>
    </source>
</evidence>
<dbReference type="PROSITE" id="PS50983">
    <property type="entry name" value="FE_B12_PBP"/>
    <property type="match status" value="1"/>
</dbReference>
<dbReference type="Gene3D" id="3.40.50.1980">
    <property type="entry name" value="Nitrogenase molybdenum iron protein domain"/>
    <property type="match status" value="2"/>
</dbReference>
<evidence type="ECO:0000256" key="2">
    <source>
        <dbReference type="ARBA" id="ARBA00008814"/>
    </source>
</evidence>
<dbReference type="InterPro" id="IPR006311">
    <property type="entry name" value="TAT_signal"/>
</dbReference>
<dbReference type="PANTHER" id="PTHR30532:SF1">
    <property type="entry name" value="IRON(3+)-HYDROXAMATE-BINDING PROTEIN FHUD"/>
    <property type="match status" value="1"/>
</dbReference>
<feature type="domain" description="Fe/B12 periplasmic-binding" evidence="7">
    <location>
        <begin position="35"/>
        <end position="294"/>
    </location>
</feature>
<dbReference type="AlphaFoldDB" id="A0AAQ0HG86"/>
<feature type="signal peptide" evidence="6">
    <location>
        <begin position="1"/>
        <end position="30"/>
    </location>
</feature>
<dbReference type="EMBL" id="QUMX01000022">
    <property type="protein sequence ID" value="REG44548.1"/>
    <property type="molecule type" value="Genomic_DNA"/>
</dbReference>
<organism evidence="8 9">
    <name type="scientific">Paracoccus versutus</name>
    <name type="common">Thiobacillus versutus</name>
    <dbReference type="NCBI Taxonomy" id="34007"/>
    <lineage>
        <taxon>Bacteria</taxon>
        <taxon>Pseudomonadati</taxon>
        <taxon>Pseudomonadota</taxon>
        <taxon>Alphaproteobacteria</taxon>
        <taxon>Rhodobacterales</taxon>
        <taxon>Paracoccaceae</taxon>
        <taxon>Paracoccus</taxon>
    </lineage>
</organism>